<dbReference type="InterPro" id="IPR003439">
    <property type="entry name" value="ABC_transporter-like_ATP-bd"/>
</dbReference>
<name>A0A931I1M8_9HYPH</name>
<dbReference type="PANTHER" id="PTHR46743:SF2">
    <property type="entry name" value="TEICHOIC ACIDS EXPORT ATP-BINDING PROTEIN TAGH"/>
    <property type="match status" value="1"/>
</dbReference>
<dbReference type="AlphaFoldDB" id="A0A931I1M8"/>
<comment type="caution">
    <text evidence="2">The sequence shown here is derived from an EMBL/GenBank/DDBJ whole genome shotgun (WGS) entry which is preliminary data.</text>
</comment>
<keyword evidence="2" id="KW-0067">ATP-binding</keyword>
<accession>A0A931I1M8</accession>
<dbReference type="InterPro" id="IPR050683">
    <property type="entry name" value="Bact_Polysacc_Export_ATP-bd"/>
</dbReference>
<dbReference type="InterPro" id="IPR027417">
    <property type="entry name" value="P-loop_NTPase"/>
</dbReference>
<dbReference type="RefSeq" id="WP_197310738.1">
    <property type="nucleotide sequence ID" value="NZ_JADZLT010000049.1"/>
</dbReference>
<reference evidence="2" key="1">
    <citation type="submission" date="2020-12" db="EMBL/GenBank/DDBJ databases">
        <title>Methylobrevis albus sp. nov., isolated from fresh water lack sediment.</title>
        <authorList>
            <person name="Zou Q."/>
        </authorList>
    </citation>
    <scope>NUCLEOTIDE SEQUENCE</scope>
    <source>
        <strain evidence="2">L22</strain>
    </source>
</reference>
<keyword evidence="3" id="KW-1185">Reference proteome</keyword>
<dbReference type="PANTHER" id="PTHR46743">
    <property type="entry name" value="TEICHOIC ACIDS EXPORT ATP-BINDING PROTEIN TAGH"/>
    <property type="match status" value="1"/>
</dbReference>
<dbReference type="Pfam" id="PF00005">
    <property type="entry name" value="ABC_tran"/>
    <property type="match status" value="1"/>
</dbReference>
<evidence type="ECO:0000313" key="2">
    <source>
        <dbReference type="EMBL" id="MBH0237650.1"/>
    </source>
</evidence>
<feature type="domain" description="ABC transporter" evidence="1">
    <location>
        <begin position="2"/>
        <end position="215"/>
    </location>
</feature>
<dbReference type="GO" id="GO:0016887">
    <property type="term" value="F:ATP hydrolysis activity"/>
    <property type="evidence" value="ECO:0007669"/>
    <property type="project" value="InterPro"/>
</dbReference>
<proteinExistence type="predicted"/>
<dbReference type="SUPFAM" id="SSF52540">
    <property type="entry name" value="P-loop containing nucleoside triphosphate hydrolases"/>
    <property type="match status" value="1"/>
</dbReference>
<dbReference type="EMBL" id="JADZLT010000049">
    <property type="protein sequence ID" value="MBH0237650.1"/>
    <property type="molecule type" value="Genomic_DNA"/>
</dbReference>
<keyword evidence="2" id="KW-0547">Nucleotide-binding</keyword>
<evidence type="ECO:0000259" key="1">
    <source>
        <dbReference type="PROSITE" id="PS50893"/>
    </source>
</evidence>
<gene>
    <name evidence="2" type="ORF">I5731_07455</name>
</gene>
<dbReference type="GO" id="GO:0005524">
    <property type="term" value="F:ATP binding"/>
    <property type="evidence" value="ECO:0007669"/>
    <property type="project" value="UniProtKB-KW"/>
</dbReference>
<protein>
    <submittedName>
        <fullName evidence="2">ATP-binding cassette domain-containing protein</fullName>
    </submittedName>
</protein>
<sequence>MIDLIDVSLRFQNGDAQIDVLQNVNASFDRDATIGILGARGSGKTSLLDILHNTLLPSAGHVVRHGTVSWPLATFRPIISGMTLRGSMGILAGLHGFDSAELIRRAAELGGLYGYLDVQPRKLSRDVRGRAAYSIALALAFDVYLIDENLFLGDEAFRERSKIYLKRMLQRHAFIIASRMPSLLERHCDIVYVLHEGRLRRYDDPHQATKDFQSL</sequence>
<dbReference type="PROSITE" id="PS50893">
    <property type="entry name" value="ABC_TRANSPORTER_2"/>
    <property type="match status" value="1"/>
</dbReference>
<organism evidence="2 3">
    <name type="scientific">Methylobrevis albus</name>
    <dbReference type="NCBI Taxonomy" id="2793297"/>
    <lineage>
        <taxon>Bacteria</taxon>
        <taxon>Pseudomonadati</taxon>
        <taxon>Pseudomonadota</taxon>
        <taxon>Alphaproteobacteria</taxon>
        <taxon>Hyphomicrobiales</taxon>
        <taxon>Pleomorphomonadaceae</taxon>
        <taxon>Methylobrevis</taxon>
    </lineage>
</organism>
<evidence type="ECO:0000313" key="3">
    <source>
        <dbReference type="Proteomes" id="UP000631694"/>
    </source>
</evidence>
<dbReference type="Gene3D" id="3.40.50.300">
    <property type="entry name" value="P-loop containing nucleotide triphosphate hydrolases"/>
    <property type="match status" value="1"/>
</dbReference>
<dbReference type="Proteomes" id="UP000631694">
    <property type="component" value="Unassembled WGS sequence"/>
</dbReference>